<sequence>MLTIIRPDRHVVKDTPTAKMFRRKLRFEDIFTFWNGETGEFILAYWVDKRRRICEEMEDLGMAFEKVTPELVRMIVTCWKPINWKVKKARLISKEKDRVRNEIDKIQEEQKRWDWAKKRMASRGLKPLPFAFSSPVSGGKVL</sequence>
<protein>
    <submittedName>
        <fullName evidence="1">Uncharacterized protein</fullName>
    </submittedName>
</protein>
<organism evidence="1">
    <name type="scientific">marine sediment metagenome</name>
    <dbReference type="NCBI Taxonomy" id="412755"/>
    <lineage>
        <taxon>unclassified sequences</taxon>
        <taxon>metagenomes</taxon>
        <taxon>ecological metagenomes</taxon>
    </lineage>
</organism>
<proteinExistence type="predicted"/>
<evidence type="ECO:0000313" key="1">
    <source>
        <dbReference type="EMBL" id="KKN09308.1"/>
    </source>
</evidence>
<reference evidence="1" key="1">
    <citation type="journal article" date="2015" name="Nature">
        <title>Complex archaea that bridge the gap between prokaryotes and eukaryotes.</title>
        <authorList>
            <person name="Spang A."/>
            <person name="Saw J.H."/>
            <person name="Jorgensen S.L."/>
            <person name="Zaremba-Niedzwiedzka K."/>
            <person name="Martijn J."/>
            <person name="Lind A.E."/>
            <person name="van Eijk R."/>
            <person name="Schleper C."/>
            <person name="Guy L."/>
            <person name="Ettema T.J."/>
        </authorList>
    </citation>
    <scope>NUCLEOTIDE SEQUENCE</scope>
</reference>
<accession>A0A0F9QVX2</accession>
<comment type="caution">
    <text evidence="1">The sequence shown here is derived from an EMBL/GenBank/DDBJ whole genome shotgun (WGS) entry which is preliminary data.</text>
</comment>
<name>A0A0F9QVX2_9ZZZZ</name>
<gene>
    <name evidence="1" type="ORF">LCGC14_1047990</name>
</gene>
<dbReference type="EMBL" id="LAZR01004363">
    <property type="protein sequence ID" value="KKN09308.1"/>
    <property type="molecule type" value="Genomic_DNA"/>
</dbReference>
<dbReference type="AlphaFoldDB" id="A0A0F9QVX2"/>